<evidence type="ECO:0000256" key="13">
    <source>
        <dbReference type="ARBA" id="ARBA00022840"/>
    </source>
</evidence>
<keyword evidence="9" id="KW-0732">Signal</keyword>
<gene>
    <name evidence="21" type="ORF">KK1_032294</name>
</gene>
<evidence type="ECO:0000313" key="21">
    <source>
        <dbReference type="EMBL" id="KYP46127.1"/>
    </source>
</evidence>
<dbReference type="Proteomes" id="UP000075243">
    <property type="component" value="Unassembled WGS sequence"/>
</dbReference>
<evidence type="ECO:0000256" key="4">
    <source>
        <dbReference type="ARBA" id="ARBA00022527"/>
    </source>
</evidence>
<dbReference type="GO" id="GO:0004674">
    <property type="term" value="F:protein serine/threonine kinase activity"/>
    <property type="evidence" value="ECO:0007669"/>
    <property type="project" value="UniProtKB-KW"/>
</dbReference>
<dbReference type="InterPro" id="IPR051809">
    <property type="entry name" value="Plant_receptor-like_S/T_kinase"/>
</dbReference>
<dbReference type="InterPro" id="IPR001611">
    <property type="entry name" value="Leu-rich_rpt"/>
</dbReference>
<evidence type="ECO:0000256" key="15">
    <source>
        <dbReference type="ARBA" id="ARBA00023136"/>
    </source>
</evidence>
<dbReference type="PANTHER" id="PTHR27008">
    <property type="entry name" value="OS04G0122200 PROTEIN"/>
    <property type="match status" value="1"/>
</dbReference>
<keyword evidence="7" id="KW-0808">Transferase</keyword>
<evidence type="ECO:0000256" key="9">
    <source>
        <dbReference type="ARBA" id="ARBA00022729"/>
    </source>
</evidence>
<evidence type="ECO:0000256" key="12">
    <source>
        <dbReference type="ARBA" id="ARBA00022777"/>
    </source>
</evidence>
<keyword evidence="12 21" id="KW-0418">Kinase</keyword>
<evidence type="ECO:0000256" key="6">
    <source>
        <dbReference type="ARBA" id="ARBA00022614"/>
    </source>
</evidence>
<dbReference type="PROSITE" id="PS50011">
    <property type="entry name" value="PROTEIN_KINASE_DOM"/>
    <property type="match status" value="1"/>
</dbReference>
<dbReference type="Gramene" id="C.cajan_32297.t">
    <property type="protein sequence ID" value="C.cajan_32297.t"/>
    <property type="gene ID" value="C.cajan_32297"/>
</dbReference>
<feature type="domain" description="Protein kinase" evidence="20">
    <location>
        <begin position="193"/>
        <end position="499"/>
    </location>
</feature>
<keyword evidence="11" id="KW-0547">Nucleotide-binding</keyword>
<dbReference type="Gene3D" id="1.10.510.10">
    <property type="entry name" value="Transferase(Phosphotransferase) domain 1"/>
    <property type="match status" value="1"/>
</dbReference>
<evidence type="ECO:0000256" key="11">
    <source>
        <dbReference type="ARBA" id="ARBA00022741"/>
    </source>
</evidence>
<dbReference type="OMA" id="LEAKSWE"/>
<proteinExistence type="predicted"/>
<dbReference type="EMBL" id="KQ483568">
    <property type="protein sequence ID" value="KYP46127.1"/>
    <property type="molecule type" value="Genomic_DNA"/>
</dbReference>
<keyword evidence="15" id="KW-0472">Membrane</keyword>
<keyword evidence="22" id="KW-1185">Reference proteome</keyword>
<reference evidence="21" key="1">
    <citation type="journal article" date="2012" name="Nat. Biotechnol.">
        <title>Draft genome sequence of pigeonpea (Cajanus cajan), an orphan legume crop of resource-poor farmers.</title>
        <authorList>
            <person name="Varshney R.K."/>
            <person name="Chen W."/>
            <person name="Li Y."/>
            <person name="Bharti A.K."/>
            <person name="Saxena R.K."/>
            <person name="Schlueter J.A."/>
            <person name="Donoghue M.T."/>
            <person name="Azam S."/>
            <person name="Fan G."/>
            <person name="Whaley A.M."/>
            <person name="Farmer A.D."/>
            <person name="Sheridan J."/>
            <person name="Iwata A."/>
            <person name="Tuteja R."/>
            <person name="Penmetsa R.V."/>
            <person name="Wu W."/>
            <person name="Upadhyaya H.D."/>
            <person name="Yang S.P."/>
            <person name="Shah T."/>
            <person name="Saxena K.B."/>
            <person name="Michael T."/>
            <person name="McCombie W.R."/>
            <person name="Yang B."/>
            <person name="Zhang G."/>
            <person name="Yang H."/>
            <person name="Wang J."/>
            <person name="Spillane C."/>
            <person name="Cook D.R."/>
            <person name="May G.D."/>
            <person name="Xu X."/>
            <person name="Jackson S.A."/>
        </authorList>
    </citation>
    <scope>NUCLEOTIDE SEQUENCE [LARGE SCALE GENOMIC DNA]</scope>
</reference>
<protein>
    <recommendedName>
        <fullName evidence="2">non-specific serine/threonine protein kinase</fullName>
        <ecNumber evidence="2">2.7.11.1</ecNumber>
    </recommendedName>
</protein>
<evidence type="ECO:0000256" key="10">
    <source>
        <dbReference type="ARBA" id="ARBA00022737"/>
    </source>
</evidence>
<keyword evidence="10" id="KW-0677">Repeat</keyword>
<keyword evidence="17" id="KW-0325">Glycoprotein</keyword>
<sequence length="592" mass="67010">MDNSHFKGIIPSSFGKFQKLQVLSLSVNKLSGHIGAFIGNLSQLFFFNIEENMLEGNIPPSIGDCQMLQYLFLSGNNFKGIIPLEVLNLSTLINLTLSENLLSGRIPKEVGNLKNLNFLDISENRMFGDIPITIGECIMLEHLYLQGNSLHGIIPSSLASLRGLQRLDLSRNFLSGLIPKALENLYFLQYFNASFNMLDGSGYFSSVYKGTLELEDKIVAIKVLNLQRKGAHKSFITECNALKNVKHRNLVQILTCCSSTGYKGQEFKALIFEYMRNGSLEQWLHPLTLGADRPMILNLDQRLNIMIDIASALHYLHHECEKLIIHSDLKPSNVLLDDDMTAHVSDFGIARLLLTINGTTSKHTSTIGIIGTLGYAPPEYGMGFEVSTCGDMYSFGILMLEMLTGKRPTDEMFQDGQNLCNFVAISFPDNLLQILDPHLIPTHEMIAFKGNDWNLNPNIEKCLVSLFRIGLACSMESPNERMNVVDVTRELNRIRKLFLVEVFIKKFNSKRIYIHYIYILKSLKKMHGRSRSNKVITLTPIWFALCEKGIAFNQICRKTIFYADLRVASISVLQRKNYSGFSIEYYIIRSHT</sequence>
<keyword evidence="16 21" id="KW-0675">Receptor</keyword>
<keyword evidence="14" id="KW-1133">Transmembrane helix</keyword>
<dbReference type="Pfam" id="PF00560">
    <property type="entry name" value="LRR_1"/>
    <property type="match status" value="1"/>
</dbReference>
<dbReference type="Pfam" id="PF00069">
    <property type="entry name" value="Pkinase"/>
    <property type="match status" value="1"/>
</dbReference>
<evidence type="ECO:0000256" key="18">
    <source>
        <dbReference type="ARBA" id="ARBA00047899"/>
    </source>
</evidence>
<dbReference type="EC" id="2.7.11.1" evidence="2"/>
<dbReference type="SUPFAM" id="SSF52058">
    <property type="entry name" value="L domain-like"/>
    <property type="match status" value="1"/>
</dbReference>
<dbReference type="PROSITE" id="PS00108">
    <property type="entry name" value="PROTEIN_KINASE_ST"/>
    <property type="match status" value="1"/>
</dbReference>
<dbReference type="InterPro" id="IPR032675">
    <property type="entry name" value="LRR_dom_sf"/>
</dbReference>
<evidence type="ECO:0000256" key="7">
    <source>
        <dbReference type="ARBA" id="ARBA00022679"/>
    </source>
</evidence>
<dbReference type="GO" id="GO:0005886">
    <property type="term" value="C:plasma membrane"/>
    <property type="evidence" value="ECO:0007669"/>
    <property type="project" value="UniProtKB-SubCell"/>
</dbReference>
<keyword evidence="8" id="KW-0812">Transmembrane</keyword>
<keyword evidence="13" id="KW-0067">ATP-binding</keyword>
<comment type="subcellular location">
    <subcellularLocation>
        <location evidence="1">Cell membrane</location>
        <topology evidence="1">Single-pass membrane protein</topology>
    </subcellularLocation>
</comment>
<evidence type="ECO:0000256" key="14">
    <source>
        <dbReference type="ARBA" id="ARBA00022989"/>
    </source>
</evidence>
<keyword evidence="5" id="KW-0597">Phosphoprotein</keyword>
<keyword evidence="3" id="KW-1003">Cell membrane</keyword>
<evidence type="ECO:0000256" key="3">
    <source>
        <dbReference type="ARBA" id="ARBA00022475"/>
    </source>
</evidence>
<dbReference type="InterPro" id="IPR008271">
    <property type="entry name" value="Ser/Thr_kinase_AS"/>
</dbReference>
<dbReference type="FunFam" id="1.10.510.10:FF:000358">
    <property type="entry name" value="Putative leucine-rich repeat receptor-like serine/threonine-protein kinase"/>
    <property type="match status" value="1"/>
</dbReference>
<dbReference type="Pfam" id="PF13855">
    <property type="entry name" value="LRR_8"/>
    <property type="match status" value="1"/>
</dbReference>
<dbReference type="AlphaFoldDB" id="A0A151RUA9"/>
<dbReference type="FunFam" id="3.80.10.10:FF:000299">
    <property type="entry name" value="Piriformospora indica-insensitive protein 2"/>
    <property type="match status" value="1"/>
</dbReference>
<name>A0A151RUA9_CAJCA</name>
<evidence type="ECO:0000256" key="16">
    <source>
        <dbReference type="ARBA" id="ARBA00023170"/>
    </source>
</evidence>
<dbReference type="GO" id="GO:0005524">
    <property type="term" value="F:ATP binding"/>
    <property type="evidence" value="ECO:0007669"/>
    <property type="project" value="UniProtKB-KW"/>
</dbReference>
<evidence type="ECO:0000256" key="5">
    <source>
        <dbReference type="ARBA" id="ARBA00022553"/>
    </source>
</evidence>
<evidence type="ECO:0000256" key="2">
    <source>
        <dbReference type="ARBA" id="ARBA00012513"/>
    </source>
</evidence>
<evidence type="ECO:0000256" key="17">
    <source>
        <dbReference type="ARBA" id="ARBA00023180"/>
    </source>
</evidence>
<dbReference type="Gene3D" id="3.80.10.10">
    <property type="entry name" value="Ribonuclease Inhibitor"/>
    <property type="match status" value="2"/>
</dbReference>
<dbReference type="PROSITE" id="PS51450">
    <property type="entry name" value="LRR"/>
    <property type="match status" value="1"/>
</dbReference>
<keyword evidence="6" id="KW-0433">Leucine-rich repeat</keyword>
<dbReference type="InterPro" id="IPR011009">
    <property type="entry name" value="Kinase-like_dom_sf"/>
</dbReference>
<dbReference type="FunFam" id="3.80.10.10:FF:000383">
    <property type="entry name" value="Leucine-rich repeat receptor protein kinase EMS1"/>
    <property type="match status" value="1"/>
</dbReference>
<dbReference type="InterPro" id="IPR000719">
    <property type="entry name" value="Prot_kinase_dom"/>
</dbReference>
<evidence type="ECO:0000259" key="20">
    <source>
        <dbReference type="PROSITE" id="PS50011"/>
    </source>
</evidence>
<dbReference type="SMART" id="SM00220">
    <property type="entry name" value="S_TKc"/>
    <property type="match status" value="1"/>
</dbReference>
<dbReference type="Gene3D" id="3.30.200.20">
    <property type="entry name" value="Phosphorylase Kinase, domain 1"/>
    <property type="match status" value="1"/>
</dbReference>
<evidence type="ECO:0000256" key="19">
    <source>
        <dbReference type="ARBA" id="ARBA00048679"/>
    </source>
</evidence>
<comment type="catalytic activity">
    <reaction evidence="19">
        <text>L-seryl-[protein] + ATP = O-phospho-L-seryl-[protein] + ADP + H(+)</text>
        <dbReference type="Rhea" id="RHEA:17989"/>
        <dbReference type="Rhea" id="RHEA-COMP:9863"/>
        <dbReference type="Rhea" id="RHEA-COMP:11604"/>
        <dbReference type="ChEBI" id="CHEBI:15378"/>
        <dbReference type="ChEBI" id="CHEBI:29999"/>
        <dbReference type="ChEBI" id="CHEBI:30616"/>
        <dbReference type="ChEBI" id="CHEBI:83421"/>
        <dbReference type="ChEBI" id="CHEBI:456216"/>
        <dbReference type="EC" id="2.7.11.1"/>
    </reaction>
</comment>
<evidence type="ECO:0000256" key="8">
    <source>
        <dbReference type="ARBA" id="ARBA00022692"/>
    </source>
</evidence>
<evidence type="ECO:0000313" key="22">
    <source>
        <dbReference type="Proteomes" id="UP000075243"/>
    </source>
</evidence>
<organism evidence="21 22">
    <name type="scientific">Cajanus cajan</name>
    <name type="common">Pigeon pea</name>
    <name type="synonym">Cajanus indicus</name>
    <dbReference type="NCBI Taxonomy" id="3821"/>
    <lineage>
        <taxon>Eukaryota</taxon>
        <taxon>Viridiplantae</taxon>
        <taxon>Streptophyta</taxon>
        <taxon>Embryophyta</taxon>
        <taxon>Tracheophyta</taxon>
        <taxon>Spermatophyta</taxon>
        <taxon>Magnoliopsida</taxon>
        <taxon>eudicotyledons</taxon>
        <taxon>Gunneridae</taxon>
        <taxon>Pentapetalae</taxon>
        <taxon>rosids</taxon>
        <taxon>fabids</taxon>
        <taxon>Fabales</taxon>
        <taxon>Fabaceae</taxon>
        <taxon>Papilionoideae</taxon>
        <taxon>50 kb inversion clade</taxon>
        <taxon>NPAAA clade</taxon>
        <taxon>indigoferoid/millettioid clade</taxon>
        <taxon>Phaseoleae</taxon>
        <taxon>Cajanus</taxon>
    </lineage>
</organism>
<dbReference type="SUPFAM" id="SSF56112">
    <property type="entry name" value="Protein kinase-like (PK-like)"/>
    <property type="match status" value="1"/>
</dbReference>
<keyword evidence="4" id="KW-0723">Serine/threonine-protein kinase</keyword>
<comment type="catalytic activity">
    <reaction evidence="18">
        <text>L-threonyl-[protein] + ATP = O-phospho-L-threonyl-[protein] + ADP + H(+)</text>
        <dbReference type="Rhea" id="RHEA:46608"/>
        <dbReference type="Rhea" id="RHEA-COMP:11060"/>
        <dbReference type="Rhea" id="RHEA-COMP:11605"/>
        <dbReference type="ChEBI" id="CHEBI:15378"/>
        <dbReference type="ChEBI" id="CHEBI:30013"/>
        <dbReference type="ChEBI" id="CHEBI:30616"/>
        <dbReference type="ChEBI" id="CHEBI:61977"/>
        <dbReference type="ChEBI" id="CHEBI:456216"/>
        <dbReference type="EC" id="2.7.11.1"/>
    </reaction>
</comment>
<evidence type="ECO:0000256" key="1">
    <source>
        <dbReference type="ARBA" id="ARBA00004162"/>
    </source>
</evidence>
<dbReference type="PANTHER" id="PTHR27008:SF523">
    <property type="entry name" value="LRR RECEPTOR-LIKE KINASE FAMILY PROTEIN"/>
    <property type="match status" value="1"/>
</dbReference>
<accession>A0A151RUA9</accession>